<keyword evidence="2" id="KW-1133">Transmembrane helix</keyword>
<dbReference type="RefSeq" id="WP_154077471.1">
    <property type="nucleotide sequence ID" value="NZ_CP045929.1"/>
</dbReference>
<gene>
    <name evidence="3" type="ORF">GIY23_16450</name>
</gene>
<keyword evidence="2" id="KW-0472">Membrane</keyword>
<feature type="transmembrane region" description="Helical" evidence="2">
    <location>
        <begin position="213"/>
        <end position="230"/>
    </location>
</feature>
<sequence length="331" mass="35345">MHQVIGPGASPLKEPIEPFERVGRAGRVTHVLTQVFVRVLLALIIMTVLSGTAMTSIDGSVRRVGTATAVDCTRIGPVSTSGLGWWWQCDGVITWEDGAREQHRFNGFMLTPADITQPVAVEYRDGNGMSGAVSLRDAPYGAFGYALFVPLVALWLLGFRVPGVPPMGSVERAERRRRLRLSVWTPLVAPMGWALVVSGGLGTVEIGGAGPTLVIMVGCLSLAGGALVTIDRRRRGVREPGMWDQPNITFARFYGALFSTVAVLAVFFAWPDGGAGWQAWVYAASWPGLFGAFGARFLVVAARHKRNLPEDSASSTGESATVDASRSSSGS</sequence>
<feature type="transmembrane region" description="Helical" evidence="2">
    <location>
        <begin position="251"/>
        <end position="271"/>
    </location>
</feature>
<protein>
    <submittedName>
        <fullName evidence="3">Uncharacterized protein</fullName>
    </submittedName>
</protein>
<dbReference type="Proteomes" id="UP000371041">
    <property type="component" value="Chromosome"/>
</dbReference>
<evidence type="ECO:0000256" key="1">
    <source>
        <dbReference type="SAM" id="MobiDB-lite"/>
    </source>
</evidence>
<keyword evidence="4" id="KW-1185">Reference proteome</keyword>
<dbReference type="InterPro" id="IPR045927">
    <property type="entry name" value="DUF6346"/>
</dbReference>
<dbReference type="Pfam" id="PF19873">
    <property type="entry name" value="DUF6346"/>
    <property type="match status" value="1"/>
</dbReference>
<proteinExistence type="predicted"/>
<feature type="compositionally biased region" description="Polar residues" evidence="1">
    <location>
        <begin position="312"/>
        <end position="331"/>
    </location>
</feature>
<accession>A0A5Q3Q941</accession>
<evidence type="ECO:0000313" key="4">
    <source>
        <dbReference type="Proteomes" id="UP000371041"/>
    </source>
</evidence>
<evidence type="ECO:0000256" key="2">
    <source>
        <dbReference type="SAM" id="Phobius"/>
    </source>
</evidence>
<organism evidence="3 4">
    <name type="scientific">Allosaccharopolyspora coralli</name>
    <dbReference type="NCBI Taxonomy" id="2665642"/>
    <lineage>
        <taxon>Bacteria</taxon>
        <taxon>Bacillati</taxon>
        <taxon>Actinomycetota</taxon>
        <taxon>Actinomycetes</taxon>
        <taxon>Pseudonocardiales</taxon>
        <taxon>Pseudonocardiaceae</taxon>
        <taxon>Allosaccharopolyspora</taxon>
    </lineage>
</organism>
<feature type="region of interest" description="Disordered" evidence="1">
    <location>
        <begin position="309"/>
        <end position="331"/>
    </location>
</feature>
<feature type="transmembrane region" description="Helical" evidence="2">
    <location>
        <begin position="142"/>
        <end position="161"/>
    </location>
</feature>
<dbReference type="EMBL" id="CP045929">
    <property type="protein sequence ID" value="QGK70893.1"/>
    <property type="molecule type" value="Genomic_DNA"/>
</dbReference>
<name>A0A5Q3Q941_9PSEU</name>
<keyword evidence="2" id="KW-0812">Transmembrane</keyword>
<dbReference type="AlphaFoldDB" id="A0A5Q3Q941"/>
<evidence type="ECO:0000313" key="3">
    <source>
        <dbReference type="EMBL" id="QGK70893.1"/>
    </source>
</evidence>
<dbReference type="KEGG" id="sace:GIY23_16450"/>
<feature type="transmembrane region" description="Helical" evidence="2">
    <location>
        <begin position="181"/>
        <end position="201"/>
    </location>
</feature>
<feature type="transmembrane region" description="Helical" evidence="2">
    <location>
        <begin position="277"/>
        <end position="299"/>
    </location>
</feature>
<feature type="transmembrane region" description="Helical" evidence="2">
    <location>
        <begin position="35"/>
        <end position="57"/>
    </location>
</feature>
<reference evidence="4" key="1">
    <citation type="submission" date="2019-11" db="EMBL/GenBank/DDBJ databases">
        <title>The complete genome sequence of Saccharopolyspora sp. E2A.</title>
        <authorList>
            <person name="Zhang G."/>
        </authorList>
    </citation>
    <scope>NUCLEOTIDE SEQUENCE [LARGE SCALE GENOMIC DNA]</scope>
    <source>
        <strain evidence="4">E2A</strain>
    </source>
</reference>